<dbReference type="PANTHER" id="PTHR33744">
    <property type="entry name" value="CARBOHYDRATE DIACID REGULATOR"/>
    <property type="match status" value="1"/>
</dbReference>
<dbReference type="InterPro" id="IPR042070">
    <property type="entry name" value="PucR_C-HTH_sf"/>
</dbReference>
<dbReference type="RefSeq" id="WP_103936781.1">
    <property type="nucleotide sequence ID" value="NZ_FNVO01000002.1"/>
</dbReference>
<sequence length="427" mass="47616">MTTPEQRTALPPWTGVPCEIADLCRPYLADVAEEMIEEIQRGVPEYARPLDEEYVRMVRLAVEGALGQFVDLIGDSGASWEPVAAVYREIGWAEAREGRSLDALQTALRLGARVAWRRLAAEAEKLNVSRRTLGRLAEAIFAFLDEIAAAATQGYHKARAQVAGELEHRRRRLLDLLLAEPPAAPQAIVDLARVAQWRLPQTVAAVALAERGPDRYAHPSLPPDVLADVNRREPCLVVPDPDGPGRPRMLENALRDWVAAVGPTVRVEETAKSLRWAREGLALARRGVLPADRPVRCVEHMPTLVMFKDEDLIRIVGERRLAPLQKVRARHRERLARTLLACLQSGFNATEVATRLHVHPQTVRYRLHQLEELFGDELYDPDIRLEFEMVLHVWLFQAQEADAPATVISLEGGRQSALAPTAAATRS</sequence>
<reference evidence="4" key="1">
    <citation type="submission" date="2016-10" db="EMBL/GenBank/DDBJ databases">
        <authorList>
            <person name="Varghese N."/>
            <person name="Submissions S."/>
        </authorList>
    </citation>
    <scope>NUCLEOTIDE SEQUENCE [LARGE SCALE GENOMIC DNA]</scope>
    <source>
        <strain evidence="4">DSM 43163</strain>
    </source>
</reference>
<dbReference type="Proteomes" id="UP000236723">
    <property type="component" value="Unassembled WGS sequence"/>
</dbReference>
<feature type="domain" description="PucR-like N-terminal" evidence="2">
    <location>
        <begin position="13"/>
        <end position="178"/>
    </location>
</feature>
<proteinExistence type="predicted"/>
<dbReference type="AlphaFoldDB" id="A0A1H5W1Q0"/>
<dbReference type="Gene3D" id="1.10.10.2840">
    <property type="entry name" value="PucR C-terminal helix-turn-helix domain"/>
    <property type="match status" value="1"/>
</dbReference>
<organism evidence="3 4">
    <name type="scientific">Thermomonospora echinospora</name>
    <dbReference type="NCBI Taxonomy" id="1992"/>
    <lineage>
        <taxon>Bacteria</taxon>
        <taxon>Bacillati</taxon>
        <taxon>Actinomycetota</taxon>
        <taxon>Actinomycetes</taxon>
        <taxon>Streptosporangiales</taxon>
        <taxon>Thermomonosporaceae</taxon>
        <taxon>Thermomonospora</taxon>
    </lineage>
</organism>
<evidence type="ECO:0000313" key="3">
    <source>
        <dbReference type="EMBL" id="SEF93208.1"/>
    </source>
</evidence>
<evidence type="ECO:0000313" key="4">
    <source>
        <dbReference type="Proteomes" id="UP000236723"/>
    </source>
</evidence>
<gene>
    <name evidence="3" type="ORF">SAMN04489712_102551</name>
</gene>
<dbReference type="EMBL" id="FNVO01000002">
    <property type="protein sequence ID" value="SEF93208.1"/>
    <property type="molecule type" value="Genomic_DNA"/>
</dbReference>
<dbReference type="InterPro" id="IPR051448">
    <property type="entry name" value="CdaR-like_regulators"/>
</dbReference>
<evidence type="ECO:0000259" key="1">
    <source>
        <dbReference type="Pfam" id="PF13556"/>
    </source>
</evidence>
<feature type="domain" description="PucR C-terminal helix-turn-helix" evidence="1">
    <location>
        <begin position="335"/>
        <end position="392"/>
    </location>
</feature>
<dbReference type="PANTHER" id="PTHR33744:SF1">
    <property type="entry name" value="DNA-BINDING TRANSCRIPTIONAL ACTIVATOR ADER"/>
    <property type="match status" value="1"/>
</dbReference>
<protein>
    <submittedName>
        <fullName evidence="3">PucR C-terminal helix-turn-helix domain-containing protein</fullName>
    </submittedName>
</protein>
<keyword evidence="4" id="KW-1185">Reference proteome</keyword>
<dbReference type="Pfam" id="PF25906">
    <property type="entry name" value="PucR-like_N"/>
    <property type="match status" value="1"/>
</dbReference>
<name>A0A1H5W1Q0_9ACTN</name>
<dbReference type="OrthoDB" id="3449988at2"/>
<accession>A0A1H5W1Q0</accession>
<dbReference type="InterPro" id="IPR025736">
    <property type="entry name" value="PucR_C-HTH_dom"/>
</dbReference>
<dbReference type="InterPro" id="IPR058663">
    <property type="entry name" value="PucR-like_N"/>
</dbReference>
<dbReference type="Pfam" id="PF13556">
    <property type="entry name" value="HTH_30"/>
    <property type="match status" value="1"/>
</dbReference>
<evidence type="ECO:0000259" key="2">
    <source>
        <dbReference type="Pfam" id="PF25906"/>
    </source>
</evidence>